<dbReference type="PANTHER" id="PTHR30461:SF2">
    <property type="entry name" value="SERINE RECOMBINASE PINE-RELATED"/>
    <property type="match status" value="1"/>
</dbReference>
<dbReference type="Pfam" id="PF00239">
    <property type="entry name" value="Resolvase"/>
    <property type="match status" value="1"/>
</dbReference>
<dbReference type="CDD" id="cd00338">
    <property type="entry name" value="Ser_Recombinase"/>
    <property type="match status" value="1"/>
</dbReference>
<name>A0A1I5U994_9ACTN</name>
<dbReference type="Pfam" id="PF13408">
    <property type="entry name" value="Zn_ribbon_recom"/>
    <property type="match status" value="1"/>
</dbReference>
<keyword evidence="2" id="KW-0233">DNA recombination</keyword>
<gene>
    <name evidence="5" type="ORF">SAMN04489713_11998</name>
</gene>
<evidence type="ECO:0000313" key="5">
    <source>
        <dbReference type="EMBL" id="SFP91853.1"/>
    </source>
</evidence>
<dbReference type="Gene3D" id="3.90.1750.20">
    <property type="entry name" value="Putative Large Serine Recombinase, Chain B, Domain 2"/>
    <property type="match status" value="1"/>
</dbReference>
<keyword evidence="1" id="KW-0238">DNA-binding</keyword>
<dbReference type="InterPro" id="IPR036162">
    <property type="entry name" value="Resolvase-like_N_sf"/>
</dbReference>
<proteinExistence type="predicted"/>
<dbReference type="Proteomes" id="UP000183413">
    <property type="component" value="Unassembled WGS sequence"/>
</dbReference>
<dbReference type="InterPro" id="IPR050639">
    <property type="entry name" value="SSR_resolvase"/>
</dbReference>
<dbReference type="STRING" id="1993.SAMN04489713_11998"/>
<dbReference type="Pfam" id="PF07508">
    <property type="entry name" value="Recombinase"/>
    <property type="match status" value="1"/>
</dbReference>
<protein>
    <submittedName>
        <fullName evidence="5">Site-specific DNA recombinase</fullName>
    </submittedName>
</protein>
<dbReference type="PANTHER" id="PTHR30461">
    <property type="entry name" value="DNA-INVERTASE FROM LAMBDOID PROPHAGE"/>
    <property type="match status" value="1"/>
</dbReference>
<dbReference type="SUPFAM" id="SSF53041">
    <property type="entry name" value="Resolvase-like"/>
    <property type="match status" value="1"/>
</dbReference>
<dbReference type="InterPro" id="IPR011109">
    <property type="entry name" value="DNA_bind_recombinase_dom"/>
</dbReference>
<dbReference type="SMART" id="SM00857">
    <property type="entry name" value="Resolvase"/>
    <property type="match status" value="1"/>
</dbReference>
<dbReference type="EMBL" id="FOVH01000019">
    <property type="protein sequence ID" value="SFP91853.1"/>
    <property type="molecule type" value="Genomic_DNA"/>
</dbReference>
<dbReference type="PROSITE" id="PS51736">
    <property type="entry name" value="RECOMBINASES_3"/>
    <property type="match status" value="1"/>
</dbReference>
<dbReference type="PROSITE" id="PS51737">
    <property type="entry name" value="RECOMBINASE_DNA_BIND"/>
    <property type="match status" value="1"/>
</dbReference>
<dbReference type="GO" id="GO:0000150">
    <property type="term" value="F:DNA strand exchange activity"/>
    <property type="evidence" value="ECO:0007669"/>
    <property type="project" value="InterPro"/>
</dbReference>
<sequence length="524" mass="56623">MAMSARCGVRVLGATRLSRYRDSSTSPERQEAAVESVAASIGGFVIGWARDMDVSASGARASDRPELGAWLRRPSDFDAIAWWRLDRAVRSMRDMADLAGWAKDHGKRLIFAEGPGGGRLGLDMGSPISELILMILAFAAQMEGQAIRDRTAGASAYLRSVGRWSGGRVPFGTRPAPHPTELNREGGPAGWWLAEEPATADIIRTMADLVIAGKSYHAVAAWLNAEHPGVTPANHRALLAGRPTNPAARWNPGMVSTLLRQQTLRGLVLEDGRPVQNEDGEVVRQGDALLNDDVWHRLQAAMDSRATSGPGRRSGAHPLLGVLFCGTCGGRLYQAWLSPGPNRKAPVRQYRCAAKAHGRACVKPAYVVAKPVDAYVEREFLATAGNREIIEVVSIPAIDHTGEIAELEDEVRELAARLSKLRGPAADAVAGMLQSRSDRLERLRATPVVSARTKRIRTGVDHAAKWAGAEPAERRQMLLNAGVRVVVGQTTRGARDVEGRLTFTIGDRRQSAAEAPRSGRTRPC</sequence>
<dbReference type="InterPro" id="IPR025827">
    <property type="entry name" value="Zn_ribbon_recom_dom"/>
</dbReference>
<dbReference type="InterPro" id="IPR006119">
    <property type="entry name" value="Resolv_N"/>
</dbReference>
<evidence type="ECO:0000313" key="6">
    <source>
        <dbReference type="Proteomes" id="UP000183413"/>
    </source>
</evidence>
<evidence type="ECO:0000259" key="4">
    <source>
        <dbReference type="PROSITE" id="PS51737"/>
    </source>
</evidence>
<evidence type="ECO:0000259" key="3">
    <source>
        <dbReference type="PROSITE" id="PS51736"/>
    </source>
</evidence>
<accession>A0A1I5U994</accession>
<dbReference type="InterPro" id="IPR038109">
    <property type="entry name" value="DNA_bind_recomb_sf"/>
</dbReference>
<evidence type="ECO:0000256" key="1">
    <source>
        <dbReference type="ARBA" id="ARBA00023125"/>
    </source>
</evidence>
<evidence type="ECO:0000256" key="2">
    <source>
        <dbReference type="ARBA" id="ARBA00023172"/>
    </source>
</evidence>
<feature type="domain" description="Resolvase/invertase-type recombinase catalytic" evidence="3">
    <location>
        <begin position="10"/>
        <end position="162"/>
    </location>
</feature>
<feature type="domain" description="Recombinase" evidence="4">
    <location>
        <begin position="170"/>
        <end position="308"/>
    </location>
</feature>
<keyword evidence="6" id="KW-1185">Reference proteome</keyword>
<dbReference type="InParanoid" id="A0A1I5U994"/>
<reference evidence="5 6" key="1">
    <citation type="submission" date="2016-10" db="EMBL/GenBank/DDBJ databases">
        <authorList>
            <person name="de Groot N.N."/>
        </authorList>
    </citation>
    <scope>NUCLEOTIDE SEQUENCE [LARGE SCALE GENOMIC DNA]</scope>
    <source>
        <strain evidence="5 6">DSM 43067</strain>
    </source>
</reference>
<dbReference type="GO" id="GO:0003677">
    <property type="term" value="F:DNA binding"/>
    <property type="evidence" value="ECO:0007669"/>
    <property type="project" value="UniProtKB-KW"/>
</dbReference>
<dbReference type="AlphaFoldDB" id="A0A1I5U994"/>
<dbReference type="Gene3D" id="3.40.50.1390">
    <property type="entry name" value="Resolvase, N-terminal catalytic domain"/>
    <property type="match status" value="1"/>
</dbReference>
<organism evidence="5 6">
    <name type="scientific">Actinomadura madurae</name>
    <dbReference type="NCBI Taxonomy" id="1993"/>
    <lineage>
        <taxon>Bacteria</taxon>
        <taxon>Bacillati</taxon>
        <taxon>Actinomycetota</taxon>
        <taxon>Actinomycetes</taxon>
        <taxon>Streptosporangiales</taxon>
        <taxon>Thermomonosporaceae</taxon>
        <taxon>Actinomadura</taxon>
    </lineage>
</organism>